<dbReference type="InterPro" id="IPR034236">
    <property type="entry name" value="CuRO_CcO_Caa3_II"/>
</dbReference>
<keyword evidence="9 17" id="KW-1133">Transmembrane helix</keyword>
<proteinExistence type="inferred from homology"/>
<evidence type="ECO:0000256" key="1">
    <source>
        <dbReference type="ARBA" id="ARBA00004141"/>
    </source>
</evidence>
<dbReference type="InterPro" id="IPR008972">
    <property type="entry name" value="Cupredoxin"/>
</dbReference>
<keyword evidence="6 17" id="KW-0812">Transmembrane</keyword>
<dbReference type="InterPro" id="IPR045187">
    <property type="entry name" value="CcO_II"/>
</dbReference>
<dbReference type="Proteomes" id="UP000236023">
    <property type="component" value="Unassembled WGS sequence"/>
</dbReference>
<dbReference type="Pfam" id="PF00116">
    <property type="entry name" value="COX2"/>
    <property type="match status" value="1"/>
</dbReference>
<keyword evidence="3" id="KW-0813">Transport</keyword>
<evidence type="ECO:0000256" key="7">
    <source>
        <dbReference type="ARBA" id="ARBA00022723"/>
    </source>
</evidence>
<sequence length="305" mass="33138">MAREVAHVWWAMLAFAVLVLVVVSGLWIYAMLRPSRVIGADEARRINLRWIIGGGIVLPTASIVALLAFGIPAGRSMLPLLVDGEQPLRIEVIGHQWWWEVRYPDSGVVTANQFILPVGRPLDVEVTSADVIHSFWVPRLGGKLDMIPGRRNTLRLQASEAGVFRGQCAEFCGSQHAHMILHVEALEAGAFEGWLDARAALDHSPAASTAGQVFAERCGQCHRVAGVSAGNRAPDLSDLATRPTLGAGVIANDSAGLRRWLREHQSLKHGIAMPSHDDLSDATLGQLADWLETLGPTTKQEQSRP</sequence>
<dbReference type="PROSITE" id="PS50857">
    <property type="entry name" value="COX2_CUA"/>
    <property type="match status" value="1"/>
</dbReference>
<dbReference type="Pfam" id="PF00034">
    <property type="entry name" value="Cytochrom_C"/>
    <property type="match status" value="1"/>
</dbReference>
<protein>
    <recommendedName>
        <fullName evidence="14">Cytochrome aa3 subunit 2</fullName>
    </recommendedName>
</protein>
<evidence type="ECO:0000256" key="11">
    <source>
        <dbReference type="ARBA" id="ARBA00023008"/>
    </source>
</evidence>
<organism evidence="20 21">
    <name type="scientific">Stutzerimonas stutzeri</name>
    <name type="common">Pseudomonas stutzeri</name>
    <dbReference type="NCBI Taxonomy" id="316"/>
    <lineage>
        <taxon>Bacteria</taxon>
        <taxon>Pseudomonadati</taxon>
        <taxon>Pseudomonadota</taxon>
        <taxon>Gammaproteobacteria</taxon>
        <taxon>Pseudomonadales</taxon>
        <taxon>Pseudomonadaceae</taxon>
        <taxon>Stutzerimonas</taxon>
    </lineage>
</organism>
<comment type="catalytic activity">
    <reaction evidence="15">
        <text>4 Fe(II)-[cytochrome c] + O2 + 8 H(+)(in) = 4 Fe(III)-[cytochrome c] + 2 H2O + 4 H(+)(out)</text>
        <dbReference type="Rhea" id="RHEA:11436"/>
        <dbReference type="Rhea" id="RHEA-COMP:10350"/>
        <dbReference type="Rhea" id="RHEA-COMP:14399"/>
        <dbReference type="ChEBI" id="CHEBI:15377"/>
        <dbReference type="ChEBI" id="CHEBI:15378"/>
        <dbReference type="ChEBI" id="CHEBI:15379"/>
        <dbReference type="ChEBI" id="CHEBI:29033"/>
        <dbReference type="ChEBI" id="CHEBI:29034"/>
        <dbReference type="EC" id="7.1.1.9"/>
    </reaction>
</comment>
<comment type="function">
    <text evidence="13">Subunits I and II form the functional core of the enzyme complex. Electrons originating in cytochrome c are transferred via heme a and Cu(A) to the binuclear center formed by heme a3 and Cu(B).</text>
</comment>
<feature type="domain" description="Cytochrome oxidase subunit II copper A binding" evidence="18">
    <location>
        <begin position="85"/>
        <end position="197"/>
    </location>
</feature>
<dbReference type="GO" id="GO:0020037">
    <property type="term" value="F:heme binding"/>
    <property type="evidence" value="ECO:0007669"/>
    <property type="project" value="InterPro"/>
</dbReference>
<comment type="subcellular location">
    <subcellularLocation>
        <location evidence="1">Membrane</location>
        <topology evidence="1">Multi-pass membrane protein</topology>
    </subcellularLocation>
</comment>
<evidence type="ECO:0000313" key="20">
    <source>
        <dbReference type="EMBL" id="PNG09826.1"/>
    </source>
</evidence>
<dbReference type="InterPro" id="IPR036909">
    <property type="entry name" value="Cyt_c-like_dom_sf"/>
</dbReference>
<evidence type="ECO:0000259" key="19">
    <source>
        <dbReference type="PROSITE" id="PS51007"/>
    </source>
</evidence>
<evidence type="ECO:0000256" key="8">
    <source>
        <dbReference type="ARBA" id="ARBA00022982"/>
    </source>
</evidence>
<dbReference type="PROSITE" id="PS00078">
    <property type="entry name" value="COX2"/>
    <property type="match status" value="1"/>
</dbReference>
<evidence type="ECO:0000256" key="5">
    <source>
        <dbReference type="ARBA" id="ARBA00022660"/>
    </source>
</evidence>
<dbReference type="GO" id="GO:0042773">
    <property type="term" value="P:ATP synthesis coupled electron transport"/>
    <property type="evidence" value="ECO:0007669"/>
    <property type="project" value="TreeGrafter"/>
</dbReference>
<keyword evidence="11" id="KW-0186">Copper</keyword>
<feature type="transmembrane region" description="Helical" evidence="17">
    <location>
        <begin position="6"/>
        <end position="29"/>
    </location>
</feature>
<dbReference type="GO" id="GO:0016491">
    <property type="term" value="F:oxidoreductase activity"/>
    <property type="evidence" value="ECO:0007669"/>
    <property type="project" value="InterPro"/>
</dbReference>
<comment type="caution">
    <text evidence="20">The sequence shown here is derived from an EMBL/GenBank/DDBJ whole genome shotgun (WGS) entry which is preliminary data.</text>
</comment>
<keyword evidence="10 16" id="KW-0408">Iron</keyword>
<dbReference type="InterPro" id="IPR014222">
    <property type="entry name" value="Cyt_c_oxidase_su2"/>
</dbReference>
<dbReference type="InterPro" id="IPR002429">
    <property type="entry name" value="CcO_II-like_C"/>
</dbReference>
<dbReference type="GO" id="GO:0005507">
    <property type="term" value="F:copper ion binding"/>
    <property type="evidence" value="ECO:0007669"/>
    <property type="project" value="InterPro"/>
</dbReference>
<evidence type="ECO:0000259" key="18">
    <source>
        <dbReference type="PROSITE" id="PS50857"/>
    </source>
</evidence>
<comment type="similarity">
    <text evidence="2">Belongs to the cytochrome c oxidase subunit 2 family.</text>
</comment>
<dbReference type="PROSITE" id="PS51007">
    <property type="entry name" value="CYTC"/>
    <property type="match status" value="1"/>
</dbReference>
<evidence type="ECO:0000256" key="3">
    <source>
        <dbReference type="ARBA" id="ARBA00022448"/>
    </source>
</evidence>
<evidence type="ECO:0000256" key="6">
    <source>
        <dbReference type="ARBA" id="ARBA00022692"/>
    </source>
</evidence>
<dbReference type="GO" id="GO:0004129">
    <property type="term" value="F:cytochrome-c oxidase activity"/>
    <property type="evidence" value="ECO:0007669"/>
    <property type="project" value="UniProtKB-EC"/>
</dbReference>
<dbReference type="AlphaFoldDB" id="A0A2N8T535"/>
<dbReference type="NCBIfam" id="TIGR02866">
    <property type="entry name" value="CoxB"/>
    <property type="match status" value="1"/>
</dbReference>
<dbReference type="PANTHER" id="PTHR22888:SF9">
    <property type="entry name" value="CYTOCHROME C OXIDASE SUBUNIT 2"/>
    <property type="match status" value="1"/>
</dbReference>
<reference evidence="20 21" key="1">
    <citation type="submission" date="2018-01" db="EMBL/GenBank/DDBJ databases">
        <title>Denitrification phenotypes of diverse strains of Pseudomonas stutzeri.</title>
        <authorList>
            <person name="Milligan D.A."/>
            <person name="Bergaust L."/>
            <person name="Bakken L.R."/>
            <person name="Frostegard A."/>
        </authorList>
    </citation>
    <scope>NUCLEOTIDE SEQUENCE [LARGE SCALE GENOMIC DNA]</scope>
    <source>
        <strain evidence="20 21">24a75</strain>
    </source>
</reference>
<evidence type="ECO:0000313" key="21">
    <source>
        <dbReference type="Proteomes" id="UP000236023"/>
    </source>
</evidence>
<keyword evidence="4 16" id="KW-0349">Heme</keyword>
<dbReference type="InterPro" id="IPR001505">
    <property type="entry name" value="Copper_CuA"/>
</dbReference>
<feature type="transmembrane region" description="Helical" evidence="17">
    <location>
        <begin position="50"/>
        <end position="71"/>
    </location>
</feature>
<evidence type="ECO:0000256" key="14">
    <source>
        <dbReference type="ARBA" id="ARBA00031399"/>
    </source>
</evidence>
<dbReference type="InterPro" id="IPR009056">
    <property type="entry name" value="Cyt_c-like_dom"/>
</dbReference>
<dbReference type="SUPFAM" id="SSF46626">
    <property type="entry name" value="Cytochrome c"/>
    <property type="match status" value="1"/>
</dbReference>
<accession>A0A2N8T535</accession>
<dbReference type="EMBL" id="POUT01000004">
    <property type="protein sequence ID" value="PNG09826.1"/>
    <property type="molecule type" value="Genomic_DNA"/>
</dbReference>
<keyword evidence="12 17" id="KW-0472">Membrane</keyword>
<name>A0A2N8T535_STUST</name>
<dbReference type="GO" id="GO:0016020">
    <property type="term" value="C:membrane"/>
    <property type="evidence" value="ECO:0007669"/>
    <property type="project" value="UniProtKB-SubCell"/>
</dbReference>
<evidence type="ECO:0000256" key="4">
    <source>
        <dbReference type="ARBA" id="ARBA00022617"/>
    </source>
</evidence>
<gene>
    <name evidence="20" type="primary">coxB</name>
    <name evidence="20" type="ORF">CXK94_09775</name>
</gene>
<dbReference type="PANTHER" id="PTHR22888">
    <property type="entry name" value="CYTOCHROME C OXIDASE, SUBUNIT II"/>
    <property type="match status" value="1"/>
</dbReference>
<keyword evidence="5" id="KW-0679">Respiratory chain</keyword>
<evidence type="ECO:0000256" key="9">
    <source>
        <dbReference type="ARBA" id="ARBA00022989"/>
    </source>
</evidence>
<feature type="domain" description="Cytochrome c" evidence="19">
    <location>
        <begin position="205"/>
        <end position="295"/>
    </location>
</feature>
<dbReference type="SUPFAM" id="SSF49503">
    <property type="entry name" value="Cupredoxins"/>
    <property type="match status" value="1"/>
</dbReference>
<dbReference type="RefSeq" id="WP_102894186.1">
    <property type="nucleotide sequence ID" value="NZ_JAMOHU010000047.1"/>
</dbReference>
<evidence type="ECO:0000256" key="15">
    <source>
        <dbReference type="ARBA" id="ARBA00047816"/>
    </source>
</evidence>
<evidence type="ECO:0000256" key="16">
    <source>
        <dbReference type="PROSITE-ProRule" id="PRU00433"/>
    </source>
</evidence>
<evidence type="ECO:0000256" key="17">
    <source>
        <dbReference type="SAM" id="Phobius"/>
    </source>
</evidence>
<evidence type="ECO:0000256" key="13">
    <source>
        <dbReference type="ARBA" id="ARBA00024688"/>
    </source>
</evidence>
<keyword evidence="7 16" id="KW-0479">Metal-binding</keyword>
<dbReference type="Gene3D" id="2.60.40.420">
    <property type="entry name" value="Cupredoxins - blue copper proteins"/>
    <property type="match status" value="1"/>
</dbReference>
<evidence type="ECO:0000256" key="10">
    <source>
        <dbReference type="ARBA" id="ARBA00023004"/>
    </source>
</evidence>
<dbReference type="CDD" id="cd04213">
    <property type="entry name" value="CuRO_CcO_Caa3_II"/>
    <property type="match status" value="1"/>
</dbReference>
<evidence type="ECO:0000256" key="2">
    <source>
        <dbReference type="ARBA" id="ARBA00007866"/>
    </source>
</evidence>
<keyword evidence="8" id="KW-0249">Electron transport</keyword>
<evidence type="ECO:0000256" key="12">
    <source>
        <dbReference type="ARBA" id="ARBA00023136"/>
    </source>
</evidence>